<organism evidence="1 2">
    <name type="scientific">Puccinia graminis f. sp. tritici</name>
    <dbReference type="NCBI Taxonomy" id="56615"/>
    <lineage>
        <taxon>Eukaryota</taxon>
        <taxon>Fungi</taxon>
        <taxon>Dikarya</taxon>
        <taxon>Basidiomycota</taxon>
        <taxon>Pucciniomycotina</taxon>
        <taxon>Pucciniomycetes</taxon>
        <taxon>Pucciniales</taxon>
        <taxon>Pucciniaceae</taxon>
        <taxon>Puccinia</taxon>
    </lineage>
</organism>
<evidence type="ECO:0000313" key="1">
    <source>
        <dbReference type="EMBL" id="KAA1138113.1"/>
    </source>
</evidence>
<accession>A0A5B0SLZ5</accession>
<comment type="caution">
    <text evidence="1">The sequence shown here is derived from an EMBL/GenBank/DDBJ whole genome shotgun (WGS) entry which is preliminary data.</text>
</comment>
<gene>
    <name evidence="1" type="ORF">PGTUg99_031409</name>
</gene>
<dbReference type="AlphaFoldDB" id="A0A5B0SLZ5"/>
<evidence type="ECO:0000313" key="2">
    <source>
        <dbReference type="Proteomes" id="UP000325313"/>
    </source>
</evidence>
<reference evidence="1 2" key="1">
    <citation type="submission" date="2019-05" db="EMBL/GenBank/DDBJ databases">
        <title>Emergence of the Ug99 lineage of the wheat stem rust pathogen through somatic hybridization.</title>
        <authorList>
            <person name="Li F."/>
            <person name="Upadhyaya N.M."/>
            <person name="Sperschneider J."/>
            <person name="Matny O."/>
            <person name="Nguyen-Phuc H."/>
            <person name="Mago R."/>
            <person name="Raley C."/>
            <person name="Miller M.E."/>
            <person name="Silverstein K.A.T."/>
            <person name="Henningsen E."/>
            <person name="Hirsch C.D."/>
            <person name="Visser B."/>
            <person name="Pretorius Z.A."/>
            <person name="Steffenson B.J."/>
            <person name="Schwessinger B."/>
            <person name="Dodds P.N."/>
            <person name="Figueroa M."/>
        </authorList>
    </citation>
    <scope>NUCLEOTIDE SEQUENCE [LARGE SCALE GENOMIC DNA]</scope>
    <source>
        <strain evidence="1 2">Ug99</strain>
    </source>
</reference>
<sequence>MKPDITSSNHGFPRQLLARASKLSSGQLKLQVKDSVFYIHRNGDVSQSPTLHSTCSDMRVPQLDKSWGGLGNHRPSSSCLLPSAGPFRSFFLSTDNHQQYARSVRNL</sequence>
<dbReference type="Proteomes" id="UP000325313">
    <property type="component" value="Unassembled WGS sequence"/>
</dbReference>
<name>A0A5B0SLZ5_PUCGR</name>
<dbReference type="EMBL" id="VDEP01000004">
    <property type="protein sequence ID" value="KAA1138113.1"/>
    <property type="molecule type" value="Genomic_DNA"/>
</dbReference>
<proteinExistence type="predicted"/>
<protein>
    <submittedName>
        <fullName evidence="1">Uncharacterized protein</fullName>
    </submittedName>
</protein>